<evidence type="ECO:0000313" key="1">
    <source>
        <dbReference type="EMBL" id="SCW73056.1"/>
    </source>
</evidence>
<gene>
    <name evidence="1" type="ORF">SAMN02927928_3018</name>
</gene>
<keyword evidence="2" id="KW-1185">Reference proteome</keyword>
<dbReference type="AlphaFoldDB" id="A0A1G4SVG1"/>
<evidence type="ECO:0000313" key="2">
    <source>
        <dbReference type="Proteomes" id="UP000199150"/>
    </source>
</evidence>
<sequence>MKRGAIYFSGLVGLILLAALVLPRTSRAIEAHLQSEMDSTLAEKGLTDIEVHMDGQTVTFTCRSQSADEMKPCLAQDLKPAIEAAKTLPGGYGPLLGPVTRIRIAP</sequence>
<dbReference type="RefSeq" id="WP_090649668.1">
    <property type="nucleotide sequence ID" value="NZ_CBCRYE010000003.1"/>
</dbReference>
<accession>A0A1G4SVG1</accession>
<dbReference type="STRING" id="260084.SAMN02927928_3018"/>
<dbReference type="Proteomes" id="UP000199150">
    <property type="component" value="Unassembled WGS sequence"/>
</dbReference>
<reference evidence="2" key="1">
    <citation type="submission" date="2016-10" db="EMBL/GenBank/DDBJ databases">
        <authorList>
            <person name="Varghese N."/>
            <person name="Submissions S."/>
        </authorList>
    </citation>
    <scope>NUCLEOTIDE SEQUENCE [LARGE SCALE GENOMIC DNA]</scope>
    <source>
        <strain evidence="2">CGMCC 1.3431</strain>
    </source>
</reference>
<organism evidence="1 2">
    <name type="scientific">Asticcacaulis taihuensis</name>
    <dbReference type="NCBI Taxonomy" id="260084"/>
    <lineage>
        <taxon>Bacteria</taxon>
        <taxon>Pseudomonadati</taxon>
        <taxon>Pseudomonadota</taxon>
        <taxon>Alphaproteobacteria</taxon>
        <taxon>Caulobacterales</taxon>
        <taxon>Caulobacteraceae</taxon>
        <taxon>Asticcacaulis</taxon>
    </lineage>
</organism>
<name>A0A1G4SVG1_9CAUL</name>
<dbReference type="EMBL" id="FMTS01000005">
    <property type="protein sequence ID" value="SCW73056.1"/>
    <property type="molecule type" value="Genomic_DNA"/>
</dbReference>
<protein>
    <submittedName>
        <fullName evidence="1">Uncharacterized protein</fullName>
    </submittedName>
</protein>
<proteinExistence type="predicted"/>